<evidence type="ECO:0000313" key="1">
    <source>
        <dbReference type="EMBL" id="CAB3999366.1"/>
    </source>
</evidence>
<protein>
    <submittedName>
        <fullName evidence="1">Uncharacterized protein</fullName>
    </submittedName>
</protein>
<proteinExistence type="predicted"/>
<reference evidence="1" key="1">
    <citation type="submission" date="2020-04" db="EMBL/GenBank/DDBJ databases">
        <authorList>
            <person name="Alioto T."/>
            <person name="Alioto T."/>
            <person name="Gomez Garrido J."/>
        </authorList>
    </citation>
    <scope>NUCLEOTIDE SEQUENCE</scope>
    <source>
        <strain evidence="1">A484AB</strain>
    </source>
</reference>
<dbReference type="OrthoDB" id="5976409at2759"/>
<organism evidence="1 2">
    <name type="scientific">Paramuricea clavata</name>
    <name type="common">Red gorgonian</name>
    <name type="synonym">Violescent sea-whip</name>
    <dbReference type="NCBI Taxonomy" id="317549"/>
    <lineage>
        <taxon>Eukaryota</taxon>
        <taxon>Metazoa</taxon>
        <taxon>Cnidaria</taxon>
        <taxon>Anthozoa</taxon>
        <taxon>Octocorallia</taxon>
        <taxon>Malacalcyonacea</taxon>
        <taxon>Plexauridae</taxon>
        <taxon>Paramuricea</taxon>
    </lineage>
</organism>
<dbReference type="AlphaFoldDB" id="A0A7D9I8S5"/>
<sequence>MSERPSKQLNSTRVKNSLRAHILSLIDNNYRSFSCRAVWRVRDRALDLARDSISSNRIKFDELLHNIPGVRFFISAITALEASRGDDDDSILPAVAYFIVYSHSDLCNDDILLNAIQNEDRQADVVPIHVRRCEEDEILERLLFNVVKDHSNDYVSAMVAASNRSGIQRQLINLGGPSTSSQQPVAPQHFPVTSTRIVVVDAQLGPAIHAARQNLAAYGFQCEVFSFGIIQPAVPVLGHDFLEATRIFTKFMKLLDNGLYKGYVYARPDNSGITFVKSMTVHEYLDMMLANDAVRNLILKHLAKLQRVLSDDACVVVEQISDFDLDVIEVSNGYAFRISTRAFFRYRKEDFRGRSSRAFVPYDCLSPPDPGRFAEGINNSFPDLEERVKVLNKLYQCLVVGRMPREIRKLVLAGPENSGKTSWAAMFQRIMPADKCIHVTSNLLAGMVQEDTHLVIIDDYSSMDLAKNVLQRPSSHNIPFYIATNQLAGDDDDNVYRKTQVFRTRSLPSPTPGADRWIFDHAMDCIAWMANVINENVQLIDQEERWYEDTS</sequence>
<keyword evidence="2" id="KW-1185">Reference proteome</keyword>
<dbReference type="Proteomes" id="UP001152795">
    <property type="component" value="Unassembled WGS sequence"/>
</dbReference>
<dbReference type="SUPFAM" id="SSF52540">
    <property type="entry name" value="P-loop containing nucleoside triphosphate hydrolases"/>
    <property type="match status" value="1"/>
</dbReference>
<gene>
    <name evidence="1" type="ORF">PACLA_8A088554</name>
</gene>
<evidence type="ECO:0000313" key="2">
    <source>
        <dbReference type="Proteomes" id="UP001152795"/>
    </source>
</evidence>
<feature type="non-terminal residue" evidence="1">
    <location>
        <position position="1"/>
    </location>
</feature>
<dbReference type="EMBL" id="CACRXK020003572">
    <property type="protein sequence ID" value="CAB3999366.1"/>
    <property type="molecule type" value="Genomic_DNA"/>
</dbReference>
<dbReference type="InterPro" id="IPR027417">
    <property type="entry name" value="P-loop_NTPase"/>
</dbReference>
<name>A0A7D9I8S5_PARCT</name>
<accession>A0A7D9I8S5</accession>
<comment type="caution">
    <text evidence="1">The sequence shown here is derived from an EMBL/GenBank/DDBJ whole genome shotgun (WGS) entry which is preliminary data.</text>
</comment>